<dbReference type="GO" id="GO:0004252">
    <property type="term" value="F:serine-type endopeptidase activity"/>
    <property type="evidence" value="ECO:0007669"/>
    <property type="project" value="InterPro"/>
</dbReference>
<keyword evidence="3" id="KW-1133">Transmembrane helix</keyword>
<dbReference type="InterPro" id="IPR036034">
    <property type="entry name" value="PDZ_sf"/>
</dbReference>
<dbReference type="Pfam" id="PF13365">
    <property type="entry name" value="Trypsin_2"/>
    <property type="match status" value="1"/>
</dbReference>
<dbReference type="Proteomes" id="UP000315589">
    <property type="component" value="Unassembled WGS sequence"/>
</dbReference>
<evidence type="ECO:0000313" key="5">
    <source>
        <dbReference type="EMBL" id="TSC92708.1"/>
    </source>
</evidence>
<dbReference type="GO" id="GO:0006508">
    <property type="term" value="P:proteolysis"/>
    <property type="evidence" value="ECO:0007669"/>
    <property type="project" value="UniProtKB-KW"/>
</dbReference>
<proteinExistence type="predicted"/>
<feature type="transmembrane region" description="Helical" evidence="3">
    <location>
        <begin position="23"/>
        <end position="46"/>
    </location>
</feature>
<keyword evidence="3" id="KW-0812">Transmembrane</keyword>
<dbReference type="InterPro" id="IPR051201">
    <property type="entry name" value="Chloro_Bact_Ser_Proteases"/>
</dbReference>
<dbReference type="EMBL" id="VMGI01000047">
    <property type="protein sequence ID" value="TSC92708.1"/>
    <property type="molecule type" value="Genomic_DNA"/>
</dbReference>
<dbReference type="InterPro" id="IPR001940">
    <property type="entry name" value="Peptidase_S1C"/>
</dbReference>
<evidence type="ECO:0000259" key="4">
    <source>
        <dbReference type="SMART" id="SM00228"/>
    </source>
</evidence>
<keyword evidence="1 5" id="KW-0645">Protease</keyword>
<evidence type="ECO:0000313" key="6">
    <source>
        <dbReference type="Proteomes" id="UP000315589"/>
    </source>
</evidence>
<evidence type="ECO:0000256" key="3">
    <source>
        <dbReference type="SAM" id="Phobius"/>
    </source>
</evidence>
<dbReference type="AlphaFoldDB" id="A0A554LIP7"/>
<accession>A0A554LIP7</accession>
<keyword evidence="2" id="KW-0378">Hydrolase</keyword>
<feature type="domain" description="PDZ" evidence="4">
    <location>
        <begin position="296"/>
        <end position="386"/>
    </location>
</feature>
<dbReference type="PANTHER" id="PTHR43343:SF3">
    <property type="entry name" value="PROTEASE DO-LIKE 8, CHLOROPLASTIC"/>
    <property type="match status" value="1"/>
</dbReference>
<keyword evidence="3" id="KW-0472">Membrane</keyword>
<comment type="caution">
    <text evidence="5">The sequence shown here is derived from an EMBL/GenBank/DDBJ whole genome shotgun (WGS) entry which is preliminary data.</text>
</comment>
<evidence type="ECO:0000256" key="1">
    <source>
        <dbReference type="ARBA" id="ARBA00022670"/>
    </source>
</evidence>
<dbReference type="SUPFAM" id="SSF50494">
    <property type="entry name" value="Trypsin-like serine proteases"/>
    <property type="match status" value="1"/>
</dbReference>
<dbReference type="SMART" id="SM00228">
    <property type="entry name" value="PDZ"/>
    <property type="match status" value="1"/>
</dbReference>
<reference evidence="5 6" key="1">
    <citation type="submission" date="2017-07" db="EMBL/GenBank/DDBJ databases">
        <title>Mechanisms for carbon and nitrogen cycling indicate functional differentiation within the Candidate Phyla Radiation.</title>
        <authorList>
            <person name="Danczak R.E."/>
            <person name="Johnston M.D."/>
            <person name="Kenah C."/>
            <person name="Slattery M."/>
            <person name="Wrighton K.C."/>
            <person name="Wilkins M.J."/>
        </authorList>
    </citation>
    <scope>NUCLEOTIDE SEQUENCE [LARGE SCALE GENOMIC DNA]</scope>
    <source>
        <strain evidence="5">Licking1014_85</strain>
    </source>
</reference>
<dbReference type="Gene3D" id="2.40.10.120">
    <property type="match status" value="1"/>
</dbReference>
<dbReference type="Pfam" id="PF13180">
    <property type="entry name" value="PDZ_2"/>
    <property type="match status" value="1"/>
</dbReference>
<protein>
    <submittedName>
        <fullName evidence="5">Protease Do</fullName>
    </submittedName>
</protein>
<organism evidence="5 6">
    <name type="scientific">Candidatus Berkelbacteria bacterium Licking1014_85</name>
    <dbReference type="NCBI Taxonomy" id="2017148"/>
    <lineage>
        <taxon>Bacteria</taxon>
        <taxon>Candidatus Berkelbacteria</taxon>
    </lineage>
</organism>
<dbReference type="PRINTS" id="PR00834">
    <property type="entry name" value="PROTEASES2C"/>
</dbReference>
<dbReference type="SUPFAM" id="SSF50156">
    <property type="entry name" value="PDZ domain-like"/>
    <property type="match status" value="1"/>
</dbReference>
<dbReference type="PANTHER" id="PTHR43343">
    <property type="entry name" value="PEPTIDASE S12"/>
    <property type="match status" value="1"/>
</dbReference>
<gene>
    <name evidence="5" type="ORF">CEN91_380</name>
</gene>
<sequence length="400" mass="42077">MDNNELDPSKAEASGKIIAKKGLLVLIAANFVLGFVGGLTALTLIARSGKLQDMLNIKNIGSPVETAKTLNSKVVLEESSAITDAVKKVSPAVVSISATKNVMDFFGTTYQQKGGGTGFVITSDGLIVTNKHVVSDENVEYTVFTADGKSYTPKVLARDSVSDLAILKIEAKGLPVVDLGDSDALKVGQWMVAIGNALGEFDNTVTVGVISAKERQIQAGDASGSGATEQLSGLLQTDAAINPGNSGGPLVNLAGQVIGVNVAIAGNAQNIGFAIPINSVKKSIDQVRTVGRIIKPYLGVRYIPITKEVAQINNLDVDYGVIVVGNIAKGQMAVLQNSPAAKAGIIANDIILKINNQKIDENNQLVSLISKYNVGDEVELLIQRNGKELKIKVILEEYKN</sequence>
<name>A0A554LIP7_9BACT</name>
<dbReference type="Gene3D" id="2.30.42.10">
    <property type="match status" value="1"/>
</dbReference>
<evidence type="ECO:0000256" key="2">
    <source>
        <dbReference type="ARBA" id="ARBA00022801"/>
    </source>
</evidence>
<dbReference type="InterPro" id="IPR001478">
    <property type="entry name" value="PDZ"/>
</dbReference>
<dbReference type="InterPro" id="IPR009003">
    <property type="entry name" value="Peptidase_S1_PA"/>
</dbReference>